<evidence type="ECO:0000256" key="9">
    <source>
        <dbReference type="SAM" id="Coils"/>
    </source>
</evidence>
<dbReference type="RefSeq" id="XP_046121673.1">
    <property type="nucleotide sequence ID" value="XM_046259576.1"/>
</dbReference>
<dbReference type="Pfam" id="PF01485">
    <property type="entry name" value="IBR"/>
    <property type="match status" value="1"/>
</dbReference>
<dbReference type="GO" id="GO:0016567">
    <property type="term" value="P:protein ubiquitination"/>
    <property type="evidence" value="ECO:0007669"/>
    <property type="project" value="InterPro"/>
</dbReference>
<dbReference type="AlphaFoldDB" id="A0A9P7ZSW5"/>
<evidence type="ECO:0000256" key="2">
    <source>
        <dbReference type="ARBA" id="ARBA00012251"/>
    </source>
</evidence>
<dbReference type="SMART" id="SM00647">
    <property type="entry name" value="IBR"/>
    <property type="match status" value="1"/>
</dbReference>
<protein>
    <recommendedName>
        <fullName evidence="2">RBR-type E3 ubiquitin transferase</fullName>
        <ecNumber evidence="2">2.3.2.31</ecNumber>
    </recommendedName>
</protein>
<dbReference type="InterPro" id="IPR002867">
    <property type="entry name" value="IBR_dom"/>
</dbReference>
<dbReference type="InterPro" id="IPR031127">
    <property type="entry name" value="E3_UB_ligase_RBR"/>
</dbReference>
<dbReference type="PROSITE" id="PS51873">
    <property type="entry name" value="TRIAD"/>
    <property type="match status" value="1"/>
</dbReference>
<evidence type="ECO:0000256" key="4">
    <source>
        <dbReference type="ARBA" id="ARBA00022723"/>
    </source>
</evidence>
<keyword evidence="4" id="KW-0479">Metal-binding</keyword>
<keyword evidence="7" id="KW-0833">Ubl conjugation pathway</keyword>
<evidence type="ECO:0000313" key="11">
    <source>
        <dbReference type="EMBL" id="KAG9257749.1"/>
    </source>
</evidence>
<evidence type="ECO:0000256" key="6">
    <source>
        <dbReference type="ARBA" id="ARBA00022771"/>
    </source>
</evidence>
<dbReference type="CDD" id="cd20335">
    <property type="entry name" value="BRcat_RBR"/>
    <property type="match status" value="1"/>
</dbReference>
<dbReference type="Proteomes" id="UP000887229">
    <property type="component" value="Unassembled WGS sequence"/>
</dbReference>
<feature type="coiled-coil region" evidence="9">
    <location>
        <begin position="104"/>
        <end position="153"/>
    </location>
</feature>
<dbReference type="EMBL" id="MU251245">
    <property type="protein sequence ID" value="KAG9257749.1"/>
    <property type="molecule type" value="Genomic_DNA"/>
</dbReference>
<comment type="caution">
    <text evidence="11">The sequence shown here is derived from an EMBL/GenBank/DDBJ whole genome shotgun (WGS) entry which is preliminary data.</text>
</comment>
<sequence length="257" mass="29576">MDIACPECDTVLSFEDVKEYATQLDFERYELLAVLAVVGSTEQFVWCSGPDCNSGQLHVGGAEQPIVLCNLCRHRTCFVHRTPWHEDLTCDDYDRLQQDPANFRTRAELERAAEQEQLEVDRQEAERIDREQREAQEMRRIALKRRAQEQQNEATINKTTKPCPKCASNIEKKGGWYVLPCPPLVINMLTFAVPICSVISPFFRIVSTMRVLQCHCVNHIVMGLKQVSMLTSLGTRYRHRFCWTCLGPWNGRIKCGH</sequence>
<keyword evidence="3" id="KW-0808">Transferase</keyword>
<feature type="domain" description="RING-type" evidence="10">
    <location>
        <begin position="1"/>
        <end position="218"/>
    </location>
</feature>
<evidence type="ECO:0000256" key="8">
    <source>
        <dbReference type="ARBA" id="ARBA00022833"/>
    </source>
</evidence>
<proteinExistence type="predicted"/>
<keyword evidence="5" id="KW-0677">Repeat</keyword>
<gene>
    <name evidence="11" type="ORF">F5Z01DRAFT_413846</name>
</gene>
<keyword evidence="8" id="KW-0862">Zinc</keyword>
<dbReference type="GeneID" id="70290479"/>
<dbReference type="InterPro" id="IPR044066">
    <property type="entry name" value="TRIAD_supradom"/>
</dbReference>
<evidence type="ECO:0000256" key="5">
    <source>
        <dbReference type="ARBA" id="ARBA00022737"/>
    </source>
</evidence>
<evidence type="ECO:0000256" key="1">
    <source>
        <dbReference type="ARBA" id="ARBA00001798"/>
    </source>
</evidence>
<keyword evidence="9" id="KW-0175">Coiled coil</keyword>
<organism evidence="11 12">
    <name type="scientific">Emericellopsis atlantica</name>
    <dbReference type="NCBI Taxonomy" id="2614577"/>
    <lineage>
        <taxon>Eukaryota</taxon>
        <taxon>Fungi</taxon>
        <taxon>Dikarya</taxon>
        <taxon>Ascomycota</taxon>
        <taxon>Pezizomycotina</taxon>
        <taxon>Sordariomycetes</taxon>
        <taxon>Hypocreomycetidae</taxon>
        <taxon>Hypocreales</taxon>
        <taxon>Bionectriaceae</taxon>
        <taxon>Emericellopsis</taxon>
    </lineage>
</organism>
<evidence type="ECO:0000313" key="12">
    <source>
        <dbReference type="Proteomes" id="UP000887229"/>
    </source>
</evidence>
<keyword evidence="6" id="KW-0863">Zinc-finger</keyword>
<dbReference type="Gene3D" id="1.20.120.1750">
    <property type="match status" value="1"/>
</dbReference>
<dbReference type="GO" id="GO:0061630">
    <property type="term" value="F:ubiquitin protein ligase activity"/>
    <property type="evidence" value="ECO:0007669"/>
    <property type="project" value="UniProtKB-EC"/>
</dbReference>
<dbReference type="OrthoDB" id="5154124at2759"/>
<dbReference type="EC" id="2.3.2.31" evidence="2"/>
<accession>A0A9P7ZSW5</accession>
<evidence type="ECO:0000259" key="10">
    <source>
        <dbReference type="PROSITE" id="PS51873"/>
    </source>
</evidence>
<dbReference type="GO" id="GO:0008270">
    <property type="term" value="F:zinc ion binding"/>
    <property type="evidence" value="ECO:0007669"/>
    <property type="project" value="UniProtKB-KW"/>
</dbReference>
<evidence type="ECO:0000256" key="3">
    <source>
        <dbReference type="ARBA" id="ARBA00022679"/>
    </source>
</evidence>
<comment type="catalytic activity">
    <reaction evidence="1">
        <text>[E2 ubiquitin-conjugating enzyme]-S-ubiquitinyl-L-cysteine + [acceptor protein]-L-lysine = [E2 ubiquitin-conjugating enzyme]-L-cysteine + [acceptor protein]-N(6)-ubiquitinyl-L-lysine.</text>
        <dbReference type="EC" id="2.3.2.31"/>
    </reaction>
</comment>
<reference evidence="11" key="1">
    <citation type="journal article" date="2021" name="IMA Fungus">
        <title>Genomic characterization of three marine fungi, including Emericellopsis atlantica sp. nov. with signatures of a generalist lifestyle and marine biomass degradation.</title>
        <authorList>
            <person name="Hagestad O.C."/>
            <person name="Hou L."/>
            <person name="Andersen J.H."/>
            <person name="Hansen E.H."/>
            <person name="Altermark B."/>
            <person name="Li C."/>
            <person name="Kuhnert E."/>
            <person name="Cox R.J."/>
            <person name="Crous P.W."/>
            <person name="Spatafora J.W."/>
            <person name="Lail K."/>
            <person name="Amirebrahimi M."/>
            <person name="Lipzen A."/>
            <person name="Pangilinan J."/>
            <person name="Andreopoulos W."/>
            <person name="Hayes R.D."/>
            <person name="Ng V."/>
            <person name="Grigoriev I.V."/>
            <person name="Jackson S.A."/>
            <person name="Sutton T.D.S."/>
            <person name="Dobson A.D.W."/>
            <person name="Rama T."/>
        </authorList>
    </citation>
    <scope>NUCLEOTIDE SEQUENCE</scope>
    <source>
        <strain evidence="11">TS7</strain>
    </source>
</reference>
<name>A0A9P7ZSW5_9HYPO</name>
<evidence type="ECO:0000256" key="7">
    <source>
        <dbReference type="ARBA" id="ARBA00022786"/>
    </source>
</evidence>
<dbReference type="PANTHER" id="PTHR11685">
    <property type="entry name" value="RBR FAMILY RING FINGER AND IBR DOMAIN-CONTAINING"/>
    <property type="match status" value="1"/>
</dbReference>
<dbReference type="SUPFAM" id="SSF57850">
    <property type="entry name" value="RING/U-box"/>
    <property type="match status" value="1"/>
</dbReference>
<keyword evidence="12" id="KW-1185">Reference proteome</keyword>